<protein>
    <recommendedName>
        <fullName evidence="4">DUF4468 domain-containing protein</fullName>
    </recommendedName>
</protein>
<reference evidence="2 3" key="1">
    <citation type="submission" date="2024-04" db="EMBL/GenBank/DDBJ databases">
        <title>whole genome sequencing of Lutimonas vermicola strain IMCC1616.</title>
        <authorList>
            <person name="Bae S.S."/>
        </authorList>
    </citation>
    <scope>NUCLEOTIDE SEQUENCE [LARGE SCALE GENOMIC DNA]</scope>
    <source>
        <strain evidence="2 3">IMCC1616</strain>
    </source>
</reference>
<sequence length="175" mass="20512">MKKILFLLLFLSFQGFSQFHKMDSLGNFYVIEYKLVWQKWYGLQDKAELSRMLKANDFTSDLDILKFGTSAKTSKYRLYADNLPEYARHDYEAFVVVDFIGSRFRVSVKQIVFPDFIEKVYYNGIRQSNPRGTLEQYILRKDGLIKRNNTNLNVLNSFDAVFSGIFDPMAGKSFE</sequence>
<keyword evidence="3" id="KW-1185">Reference proteome</keyword>
<feature type="chain" id="PRO_5046513300" description="DUF4468 domain-containing protein" evidence="1">
    <location>
        <begin position="18"/>
        <end position="175"/>
    </location>
</feature>
<accession>A0ABU9KZB2</accession>
<dbReference type="EMBL" id="JBCDNA010000001">
    <property type="protein sequence ID" value="MEL4454905.1"/>
    <property type="molecule type" value="Genomic_DNA"/>
</dbReference>
<comment type="caution">
    <text evidence="2">The sequence shown here is derived from an EMBL/GenBank/DDBJ whole genome shotgun (WGS) entry which is preliminary data.</text>
</comment>
<organism evidence="2 3">
    <name type="scientific">Lutimonas vermicola</name>
    <dbReference type="NCBI Taxonomy" id="414288"/>
    <lineage>
        <taxon>Bacteria</taxon>
        <taxon>Pseudomonadati</taxon>
        <taxon>Bacteroidota</taxon>
        <taxon>Flavobacteriia</taxon>
        <taxon>Flavobacteriales</taxon>
        <taxon>Flavobacteriaceae</taxon>
        <taxon>Lutimonas</taxon>
    </lineage>
</organism>
<evidence type="ECO:0000256" key="1">
    <source>
        <dbReference type="SAM" id="SignalP"/>
    </source>
</evidence>
<dbReference type="Proteomes" id="UP001474120">
    <property type="component" value="Unassembled WGS sequence"/>
</dbReference>
<evidence type="ECO:0000313" key="3">
    <source>
        <dbReference type="Proteomes" id="UP001474120"/>
    </source>
</evidence>
<evidence type="ECO:0008006" key="4">
    <source>
        <dbReference type="Google" id="ProtNLM"/>
    </source>
</evidence>
<name>A0ABU9KZB2_9FLAO</name>
<dbReference type="RefSeq" id="WP_342158620.1">
    <property type="nucleotide sequence ID" value="NZ_JBCDNA010000001.1"/>
</dbReference>
<evidence type="ECO:0000313" key="2">
    <source>
        <dbReference type="EMBL" id="MEL4454905.1"/>
    </source>
</evidence>
<feature type="signal peptide" evidence="1">
    <location>
        <begin position="1"/>
        <end position="17"/>
    </location>
</feature>
<proteinExistence type="predicted"/>
<gene>
    <name evidence="2" type="ORF">AABB81_03295</name>
</gene>
<keyword evidence="1" id="KW-0732">Signal</keyword>